<proteinExistence type="predicted"/>
<dbReference type="PROSITE" id="PS51365">
    <property type="entry name" value="RENAL_DIPEPTIDASE_2"/>
    <property type="match status" value="1"/>
</dbReference>
<reference evidence="1 2" key="1">
    <citation type="submission" date="2017-05" db="EMBL/GenBank/DDBJ databases">
        <title>Complete and WGS of Bordetella genogroups.</title>
        <authorList>
            <person name="Spilker T."/>
            <person name="LiPuma J."/>
        </authorList>
    </citation>
    <scope>NUCLEOTIDE SEQUENCE [LARGE SCALE GENOMIC DNA]</scope>
    <source>
        <strain evidence="1 2">AU7206</strain>
    </source>
</reference>
<dbReference type="Pfam" id="PF01244">
    <property type="entry name" value="Peptidase_M19"/>
    <property type="match status" value="1"/>
</dbReference>
<keyword evidence="2" id="KW-1185">Reference proteome</keyword>
<name>A0A1W6Z9Y4_9BORD</name>
<dbReference type="OrthoDB" id="9804920at2"/>
<dbReference type="KEGG" id="bgm:CAL15_06860"/>
<dbReference type="GO" id="GO:0070573">
    <property type="term" value="F:metallodipeptidase activity"/>
    <property type="evidence" value="ECO:0007669"/>
    <property type="project" value="InterPro"/>
</dbReference>
<dbReference type="EMBL" id="CP021111">
    <property type="protein sequence ID" value="ARP94129.1"/>
    <property type="molecule type" value="Genomic_DNA"/>
</dbReference>
<protein>
    <submittedName>
        <fullName evidence="1">Peptidase M19</fullName>
    </submittedName>
</protein>
<gene>
    <name evidence="1" type="ORF">CAL15_06860</name>
</gene>
<dbReference type="Gene3D" id="3.20.20.140">
    <property type="entry name" value="Metal-dependent hydrolases"/>
    <property type="match status" value="1"/>
</dbReference>
<evidence type="ECO:0000313" key="2">
    <source>
        <dbReference type="Proteomes" id="UP000194161"/>
    </source>
</evidence>
<dbReference type="SUPFAM" id="SSF51556">
    <property type="entry name" value="Metallo-dependent hydrolases"/>
    <property type="match status" value="1"/>
</dbReference>
<dbReference type="InterPro" id="IPR008257">
    <property type="entry name" value="Pept_M19"/>
</dbReference>
<dbReference type="AlphaFoldDB" id="A0A1W6Z9Y4"/>
<dbReference type="RefSeq" id="WP_086077897.1">
    <property type="nucleotide sequence ID" value="NZ_CP021111.1"/>
</dbReference>
<dbReference type="STRING" id="463040.CAL15_06860"/>
<organism evidence="1 2">
    <name type="scientific">Bordetella genomosp. 13</name>
    <dbReference type="NCBI Taxonomy" id="463040"/>
    <lineage>
        <taxon>Bacteria</taxon>
        <taxon>Pseudomonadati</taxon>
        <taxon>Pseudomonadota</taxon>
        <taxon>Betaproteobacteria</taxon>
        <taxon>Burkholderiales</taxon>
        <taxon>Alcaligenaceae</taxon>
        <taxon>Bordetella</taxon>
    </lineage>
</organism>
<sequence>MIIDGLQCGYFDRDVFERLKQGNVHCVTPTLGFWEGTVPSLESIVRWRDLARENADLVGIATSAAQIESLAAQGKVAIVLGFQNATLLEGHIGFVELFADLGVRVIQLTYNNQNDLGGSCYEAEDSGLARYGKEVIREMNRCGVLVDLSHVGNRTSREAIEWSERPVAITHANPDEVYPHRRNKTTDVLHALRDHGGIIGCAAYRNIAGDEFCKTVDKWCELVARTVDIVGIDHVGIGTDKSHNTTQRDLDWMRKGHWTRGTDFGAGSAARPGKAPPPDWFKSVEDLGAVEPALARAGFSPAEVDQITHGNWLRVYRAVMG</sequence>
<dbReference type="InterPro" id="IPR032466">
    <property type="entry name" value="Metal_Hydrolase"/>
</dbReference>
<evidence type="ECO:0000313" key="1">
    <source>
        <dbReference type="EMBL" id="ARP94129.1"/>
    </source>
</evidence>
<dbReference type="PANTHER" id="PTHR10443">
    <property type="entry name" value="MICROSOMAL DIPEPTIDASE"/>
    <property type="match status" value="1"/>
</dbReference>
<dbReference type="Proteomes" id="UP000194161">
    <property type="component" value="Chromosome"/>
</dbReference>
<dbReference type="GO" id="GO:0006508">
    <property type="term" value="P:proteolysis"/>
    <property type="evidence" value="ECO:0007669"/>
    <property type="project" value="InterPro"/>
</dbReference>
<accession>A0A1W6Z9Y4</accession>
<dbReference type="PANTHER" id="PTHR10443:SF12">
    <property type="entry name" value="DIPEPTIDASE"/>
    <property type="match status" value="1"/>
</dbReference>